<feature type="compositionally biased region" description="Basic and acidic residues" evidence="1">
    <location>
        <begin position="76"/>
        <end position="101"/>
    </location>
</feature>
<reference evidence="3" key="1">
    <citation type="journal article" date="2019" name="Int. J. Syst. Evol. Microbiol.">
        <title>The Global Catalogue of Microorganisms (GCM) 10K type strain sequencing project: providing services to taxonomists for standard genome sequencing and annotation.</title>
        <authorList>
            <consortium name="The Broad Institute Genomics Platform"/>
            <consortium name="The Broad Institute Genome Sequencing Center for Infectious Disease"/>
            <person name="Wu L."/>
            <person name="Ma J."/>
        </authorList>
    </citation>
    <scope>NUCLEOTIDE SEQUENCE [LARGE SCALE GENOMIC DNA]</scope>
    <source>
        <strain evidence="3">TISTR 2241</strain>
    </source>
</reference>
<organism evidence="2 3">
    <name type="scientific">Terrilactibacillus laevilacticus</name>
    <dbReference type="NCBI Taxonomy" id="1380157"/>
    <lineage>
        <taxon>Bacteria</taxon>
        <taxon>Bacillati</taxon>
        <taxon>Bacillota</taxon>
        <taxon>Bacilli</taxon>
        <taxon>Bacillales</taxon>
        <taxon>Bacillaceae</taxon>
        <taxon>Terrilactibacillus</taxon>
    </lineage>
</organism>
<proteinExistence type="predicted"/>
<dbReference type="EMBL" id="JBHUMR010000015">
    <property type="protein sequence ID" value="MFD2618395.1"/>
    <property type="molecule type" value="Genomic_DNA"/>
</dbReference>
<evidence type="ECO:0000256" key="1">
    <source>
        <dbReference type="SAM" id="MobiDB-lite"/>
    </source>
</evidence>
<evidence type="ECO:0000313" key="2">
    <source>
        <dbReference type="EMBL" id="MFD2618395.1"/>
    </source>
</evidence>
<dbReference type="Proteomes" id="UP001597458">
    <property type="component" value="Unassembled WGS sequence"/>
</dbReference>
<comment type="caution">
    <text evidence="2">The sequence shown here is derived from an EMBL/GenBank/DDBJ whole genome shotgun (WGS) entry which is preliminary data.</text>
</comment>
<dbReference type="RefSeq" id="WP_258311645.1">
    <property type="nucleotide sequence ID" value="NZ_JBHUMR010000015.1"/>
</dbReference>
<evidence type="ECO:0000313" key="3">
    <source>
        <dbReference type="Proteomes" id="UP001597458"/>
    </source>
</evidence>
<feature type="compositionally biased region" description="Basic residues" evidence="1">
    <location>
        <begin position="47"/>
        <end position="70"/>
    </location>
</feature>
<accession>A0ABW5PTY1</accession>
<dbReference type="PIRSF" id="PIRSF021328">
    <property type="entry name" value="UCP021328"/>
    <property type="match status" value="1"/>
</dbReference>
<dbReference type="InterPro" id="IPR016787">
    <property type="entry name" value="UCP021328"/>
</dbReference>
<sequence length="119" mass="14133">MSGNRIKAYRYIFGKEPKDQDVLDFVNKRLLKLIDTHKQCGIPIEKRHKKKINSKKLQRKVAKELKKRSISTKAQEALKDEFETSKKEKAENDKQLKEDKKAYIRKIKVQKAENKHRGR</sequence>
<protein>
    <submittedName>
        <fullName evidence="2">YjdF family protein</fullName>
    </submittedName>
</protein>
<feature type="region of interest" description="Disordered" evidence="1">
    <location>
        <begin position="47"/>
        <end position="101"/>
    </location>
</feature>
<dbReference type="Pfam" id="PF11208">
    <property type="entry name" value="DUF2992"/>
    <property type="match status" value="1"/>
</dbReference>
<gene>
    <name evidence="2" type="ORF">ACFSTF_13885</name>
</gene>
<name>A0ABW5PTY1_9BACI</name>
<keyword evidence="3" id="KW-1185">Reference proteome</keyword>